<dbReference type="SMART" id="SM00470">
    <property type="entry name" value="ParB"/>
    <property type="match status" value="1"/>
</dbReference>
<dbReference type="GO" id="GO:0003677">
    <property type="term" value="F:DNA binding"/>
    <property type="evidence" value="ECO:0007669"/>
    <property type="project" value="InterPro"/>
</dbReference>
<name>A0A0P0P185_9CAUL</name>
<dbReference type="OrthoDB" id="2053844at2"/>
<dbReference type="GO" id="GO:0005694">
    <property type="term" value="C:chromosome"/>
    <property type="evidence" value="ECO:0007669"/>
    <property type="project" value="TreeGrafter"/>
</dbReference>
<dbReference type="Gene3D" id="1.10.10.2830">
    <property type="match status" value="1"/>
</dbReference>
<dbReference type="NCBIfam" id="TIGR00180">
    <property type="entry name" value="parB_part"/>
    <property type="match status" value="1"/>
</dbReference>
<proteinExistence type="inferred from homology"/>
<protein>
    <recommendedName>
        <fullName evidence="2">ParB-like N-terminal domain-containing protein</fullName>
    </recommendedName>
</protein>
<dbReference type="Gene3D" id="3.90.1530.30">
    <property type="match status" value="1"/>
</dbReference>
<evidence type="ECO:0000256" key="1">
    <source>
        <dbReference type="ARBA" id="ARBA00006295"/>
    </source>
</evidence>
<dbReference type="PANTHER" id="PTHR33375">
    <property type="entry name" value="CHROMOSOME-PARTITIONING PROTEIN PARB-RELATED"/>
    <property type="match status" value="1"/>
</dbReference>
<dbReference type="AlphaFoldDB" id="A0A0P0P185"/>
<feature type="domain" description="ParB-like N-terminal" evidence="2">
    <location>
        <begin position="17"/>
        <end position="109"/>
    </location>
</feature>
<dbReference type="STRING" id="69395.AQ619_13595"/>
<evidence type="ECO:0000259" key="2">
    <source>
        <dbReference type="SMART" id="SM00470"/>
    </source>
</evidence>
<sequence length="308" mass="33498">MASGEKKTALTLPPARRRLPLDHIVVRDRLRPRDPAAVANLAVSMAENGQITPVMVRPVRMDGDDVWFELVVGGHRYDAALLNGWTHIDAMIQELSDAQALMMEIDENLVRRDLTPYERALFINARLSAWAQLHPGRVERSEGTVMVPKRGRPGKGAKFAEFLGDTPATMGFAEETAADLGLSQRTVENAMAVARGLTPAVHAKVSGSPLGKNEGLLRQIAGVGDPAEQLRIVEALTDGRATKFADAQILAMGKSPTKPPETPVDLALKLFQKVWKGAPQTHRDAFLHWLSGQSMPKGWVLTKGGADD</sequence>
<gene>
    <name evidence="3" type="ORF">AQ619_13595</name>
</gene>
<dbReference type="KEGG" id="chq:AQ619_13595"/>
<accession>A0A0P0P185</accession>
<dbReference type="EMBL" id="CP013002">
    <property type="protein sequence ID" value="ALL14295.1"/>
    <property type="molecule type" value="Genomic_DNA"/>
</dbReference>
<organism evidence="3 4">
    <name type="scientific">Caulobacter henricii</name>
    <dbReference type="NCBI Taxonomy" id="69395"/>
    <lineage>
        <taxon>Bacteria</taxon>
        <taxon>Pseudomonadati</taxon>
        <taxon>Pseudomonadota</taxon>
        <taxon>Alphaproteobacteria</taxon>
        <taxon>Caulobacterales</taxon>
        <taxon>Caulobacteraceae</taxon>
        <taxon>Caulobacter</taxon>
    </lineage>
</organism>
<dbReference type="SUPFAM" id="SSF110849">
    <property type="entry name" value="ParB/Sulfiredoxin"/>
    <property type="match status" value="1"/>
</dbReference>
<dbReference type="RefSeq" id="WP_062148642.1">
    <property type="nucleotide sequence ID" value="NZ_CP013002.1"/>
</dbReference>
<dbReference type="InterPro" id="IPR003115">
    <property type="entry name" value="ParB_N"/>
</dbReference>
<dbReference type="Proteomes" id="UP000056905">
    <property type="component" value="Chromosome"/>
</dbReference>
<dbReference type="SUPFAM" id="SSF109709">
    <property type="entry name" value="KorB DNA-binding domain-like"/>
    <property type="match status" value="1"/>
</dbReference>
<dbReference type="GO" id="GO:0007059">
    <property type="term" value="P:chromosome segregation"/>
    <property type="evidence" value="ECO:0007669"/>
    <property type="project" value="TreeGrafter"/>
</dbReference>
<evidence type="ECO:0000313" key="4">
    <source>
        <dbReference type="Proteomes" id="UP000056905"/>
    </source>
</evidence>
<dbReference type="InterPro" id="IPR004437">
    <property type="entry name" value="ParB/RepB/Spo0J"/>
</dbReference>
<dbReference type="PANTHER" id="PTHR33375:SF1">
    <property type="entry name" value="CHROMOSOME-PARTITIONING PROTEIN PARB-RELATED"/>
    <property type="match status" value="1"/>
</dbReference>
<dbReference type="Pfam" id="PF02195">
    <property type="entry name" value="ParB_N"/>
    <property type="match status" value="1"/>
</dbReference>
<reference evidence="3 4" key="1">
    <citation type="submission" date="2015-10" db="EMBL/GenBank/DDBJ databases">
        <title>Conservation of the essential genome among Caulobacter and Brevundimonas species.</title>
        <authorList>
            <person name="Scott D."/>
            <person name="Ely B."/>
        </authorList>
    </citation>
    <scope>NUCLEOTIDE SEQUENCE [LARGE SCALE GENOMIC DNA]</scope>
    <source>
        <strain evidence="3 4">CB4</strain>
    </source>
</reference>
<comment type="similarity">
    <text evidence="1">Belongs to the ParB family.</text>
</comment>
<evidence type="ECO:0000313" key="3">
    <source>
        <dbReference type="EMBL" id="ALL14295.1"/>
    </source>
</evidence>
<dbReference type="InterPro" id="IPR050336">
    <property type="entry name" value="Chromosome_partition/occlusion"/>
</dbReference>
<dbReference type="InterPro" id="IPR036086">
    <property type="entry name" value="ParB/Sulfiredoxin_sf"/>
</dbReference>
<keyword evidence="4" id="KW-1185">Reference proteome</keyword>